<name>A0ABM7MF16_9GAMM</name>
<dbReference type="RefSeq" id="WP_237261443.1">
    <property type="nucleotide sequence ID" value="NZ_AP024202.1"/>
</dbReference>
<dbReference type="Pfam" id="PF03279">
    <property type="entry name" value="Lip_A_acyltrans"/>
    <property type="match status" value="1"/>
</dbReference>
<reference evidence="8" key="1">
    <citation type="journal article" date="2022" name="Arch. Microbiol.">
        <title>Thiomicrorhabdus immobilis sp. nov., a mesophilic sulfur-oxidizing bacterium isolated from sediment of a brackish lake in northern Japan.</title>
        <authorList>
            <person name="Kojima H."/>
            <person name="Mochizuki J."/>
            <person name="Kanda M."/>
            <person name="Watanabe T."/>
            <person name="Fukui M."/>
        </authorList>
    </citation>
    <scope>NUCLEOTIDE SEQUENCE</scope>
    <source>
        <strain evidence="8">Am19</strain>
    </source>
</reference>
<protein>
    <submittedName>
        <fullName evidence="8">Lipid A biosynthesis lauroyltransferase</fullName>
    </submittedName>
</protein>
<evidence type="ECO:0000256" key="2">
    <source>
        <dbReference type="ARBA" id="ARBA00022475"/>
    </source>
</evidence>
<proteinExistence type="predicted"/>
<dbReference type="PANTHER" id="PTHR30606:SF9">
    <property type="entry name" value="LIPID A BIOSYNTHESIS LAUROYLTRANSFERASE"/>
    <property type="match status" value="1"/>
</dbReference>
<evidence type="ECO:0000256" key="6">
    <source>
        <dbReference type="ARBA" id="ARBA00023315"/>
    </source>
</evidence>
<dbReference type="CDD" id="cd07984">
    <property type="entry name" value="LPLAT_LABLAT-like"/>
    <property type="match status" value="1"/>
</dbReference>
<keyword evidence="2" id="KW-1003">Cell membrane</keyword>
<evidence type="ECO:0000256" key="5">
    <source>
        <dbReference type="ARBA" id="ARBA00023136"/>
    </source>
</evidence>
<sequence length="315" mass="36522">MSKSSKKLYTQHFQTRFFAPQYWGIWLGIGLLRLLALVPFRWKFAIGKILGKLLYRLSPRRRRLALANLKLCFPEKSATDIQRLLTQHFESLGISLMEMTIVWWGDHKTNHQNAFERKLVTFIGEDNLRNAQQQGKGVLILAPHFTTLELTGLFVSFLTNYHAVYRPHDNPLMDYLIAKGRSIEFSNGEQVEPVSNANTRQMLKVLRAGHSMTFLPDQRYRAKGHVEVPFFGVKAKSNPATSKIAKMTGCAVVPTFTRRLENGHYEVEFLPALTDFPSGDDYQDTLRLHHLYEAEIVRNPSQYLWVHNRWNLKDY</sequence>
<evidence type="ECO:0000256" key="4">
    <source>
        <dbReference type="ARBA" id="ARBA00022679"/>
    </source>
</evidence>
<keyword evidence="7" id="KW-1133">Transmembrane helix</keyword>
<keyword evidence="3" id="KW-0997">Cell inner membrane</keyword>
<evidence type="ECO:0000313" key="9">
    <source>
        <dbReference type="Proteomes" id="UP001054820"/>
    </source>
</evidence>
<keyword evidence="9" id="KW-1185">Reference proteome</keyword>
<dbReference type="Proteomes" id="UP001054820">
    <property type="component" value="Chromosome"/>
</dbReference>
<dbReference type="PIRSF" id="PIRSF026649">
    <property type="entry name" value="MsbB"/>
    <property type="match status" value="1"/>
</dbReference>
<feature type="transmembrane region" description="Helical" evidence="7">
    <location>
        <begin position="20"/>
        <end position="40"/>
    </location>
</feature>
<organism evidence="8 9">
    <name type="scientific">Thiomicrorhabdus immobilis</name>
    <dbReference type="NCBI Taxonomy" id="2791037"/>
    <lineage>
        <taxon>Bacteria</taxon>
        <taxon>Pseudomonadati</taxon>
        <taxon>Pseudomonadota</taxon>
        <taxon>Gammaproteobacteria</taxon>
        <taxon>Thiotrichales</taxon>
        <taxon>Piscirickettsiaceae</taxon>
        <taxon>Thiomicrorhabdus</taxon>
    </lineage>
</organism>
<comment type="subcellular location">
    <subcellularLocation>
        <location evidence="1">Cell inner membrane</location>
    </subcellularLocation>
</comment>
<evidence type="ECO:0000256" key="7">
    <source>
        <dbReference type="SAM" id="Phobius"/>
    </source>
</evidence>
<dbReference type="PANTHER" id="PTHR30606">
    <property type="entry name" value="LIPID A BIOSYNTHESIS LAUROYL ACYLTRANSFERASE"/>
    <property type="match status" value="1"/>
</dbReference>
<evidence type="ECO:0000256" key="1">
    <source>
        <dbReference type="ARBA" id="ARBA00004533"/>
    </source>
</evidence>
<gene>
    <name evidence="8" type="primary">htrB_2</name>
    <name evidence="8" type="ORF">THMIRHAM_17400</name>
</gene>
<dbReference type="EMBL" id="AP024202">
    <property type="protein sequence ID" value="BCN93955.1"/>
    <property type="molecule type" value="Genomic_DNA"/>
</dbReference>
<keyword evidence="6" id="KW-0012">Acyltransferase</keyword>
<dbReference type="InterPro" id="IPR004960">
    <property type="entry name" value="LipA_acyltrans"/>
</dbReference>
<keyword evidence="4" id="KW-0808">Transferase</keyword>
<accession>A0ABM7MF16</accession>
<evidence type="ECO:0000313" key="8">
    <source>
        <dbReference type="EMBL" id="BCN93955.1"/>
    </source>
</evidence>
<keyword evidence="5 7" id="KW-0472">Membrane</keyword>
<keyword evidence="7" id="KW-0812">Transmembrane</keyword>
<evidence type="ECO:0000256" key="3">
    <source>
        <dbReference type="ARBA" id="ARBA00022519"/>
    </source>
</evidence>